<accession>A0A5S4V234</accession>
<dbReference type="RefSeq" id="WP_148732667.1">
    <property type="nucleotide sequence ID" value="NZ_VSSB01000001.1"/>
</dbReference>
<feature type="transmembrane region" description="Helical" evidence="1">
    <location>
        <begin position="27"/>
        <end position="46"/>
    </location>
</feature>
<dbReference type="AlphaFoldDB" id="A0A5S4V234"/>
<evidence type="ECO:0000313" key="2">
    <source>
        <dbReference type="EMBL" id="TYL53197.1"/>
    </source>
</evidence>
<gene>
    <name evidence="2" type="ORF">FYC51_05740</name>
</gene>
<reference evidence="2 3" key="1">
    <citation type="submission" date="2019-08" db="EMBL/GenBank/DDBJ databases">
        <authorList>
            <person name="Hu J."/>
        </authorList>
    </citation>
    <scope>NUCLEOTIDE SEQUENCE [LARGE SCALE GENOMIC DNA]</scope>
    <source>
        <strain evidence="2 3">NEAU-184</strain>
    </source>
</reference>
<evidence type="ECO:0000256" key="1">
    <source>
        <dbReference type="SAM" id="Phobius"/>
    </source>
</evidence>
<dbReference type="Proteomes" id="UP000325243">
    <property type="component" value="Unassembled WGS sequence"/>
</dbReference>
<keyword evidence="1" id="KW-1133">Transmembrane helix</keyword>
<dbReference type="InterPro" id="IPR007047">
    <property type="entry name" value="Flp_Fap"/>
</dbReference>
<keyword evidence="1" id="KW-0472">Membrane</keyword>
<keyword evidence="1" id="KW-0812">Transmembrane</keyword>
<dbReference type="Pfam" id="PF04964">
    <property type="entry name" value="Flp_Fap"/>
    <property type="match status" value="1"/>
</dbReference>
<sequence length="75" mass="7725">MLKAYSRLQARLNSVRSEEEGATAVEYALIIGLVSLALIAAAFLLIPGIQNLFGDISTALNGATVPTLGPAVPAT</sequence>
<organism evidence="2 3">
    <name type="scientific">Agromyces mariniharenae</name>
    <dbReference type="NCBI Taxonomy" id="2604423"/>
    <lineage>
        <taxon>Bacteria</taxon>
        <taxon>Bacillati</taxon>
        <taxon>Actinomycetota</taxon>
        <taxon>Actinomycetes</taxon>
        <taxon>Micrococcales</taxon>
        <taxon>Microbacteriaceae</taxon>
        <taxon>Agromyces</taxon>
    </lineage>
</organism>
<evidence type="ECO:0000313" key="3">
    <source>
        <dbReference type="Proteomes" id="UP000325243"/>
    </source>
</evidence>
<name>A0A5S4V234_9MICO</name>
<protein>
    <submittedName>
        <fullName evidence="2">Flp family type IVb pilin</fullName>
    </submittedName>
</protein>
<comment type="caution">
    <text evidence="2">The sequence shown here is derived from an EMBL/GenBank/DDBJ whole genome shotgun (WGS) entry which is preliminary data.</text>
</comment>
<keyword evidence="3" id="KW-1185">Reference proteome</keyword>
<proteinExistence type="predicted"/>
<dbReference type="EMBL" id="VSSB01000001">
    <property type="protein sequence ID" value="TYL53197.1"/>
    <property type="molecule type" value="Genomic_DNA"/>
</dbReference>